<evidence type="ECO:0000313" key="2">
    <source>
        <dbReference type="EMBL" id="GJT02284.1"/>
    </source>
</evidence>
<proteinExistence type="predicted"/>
<feature type="region of interest" description="Disordered" evidence="1">
    <location>
        <begin position="116"/>
        <end position="180"/>
    </location>
</feature>
<dbReference type="Proteomes" id="UP001151760">
    <property type="component" value="Unassembled WGS sequence"/>
</dbReference>
<gene>
    <name evidence="2" type="ORF">Tco_0823453</name>
</gene>
<reference evidence="2" key="2">
    <citation type="submission" date="2022-01" db="EMBL/GenBank/DDBJ databases">
        <authorList>
            <person name="Yamashiro T."/>
            <person name="Shiraishi A."/>
            <person name="Satake H."/>
            <person name="Nakayama K."/>
        </authorList>
    </citation>
    <scope>NUCLEOTIDE SEQUENCE</scope>
</reference>
<name>A0ABQ5AJQ8_9ASTR</name>
<dbReference type="InterPro" id="IPR052343">
    <property type="entry name" value="Retrotransposon-Effector_Assoc"/>
</dbReference>
<feature type="compositionally biased region" description="Polar residues" evidence="1">
    <location>
        <begin position="141"/>
        <end position="153"/>
    </location>
</feature>
<comment type="caution">
    <text evidence="2">The sequence shown here is derived from an EMBL/GenBank/DDBJ whole genome shotgun (WGS) entry which is preliminary data.</text>
</comment>
<dbReference type="EMBL" id="BQNB010012337">
    <property type="protein sequence ID" value="GJT02284.1"/>
    <property type="molecule type" value="Genomic_DNA"/>
</dbReference>
<sequence>MGELWVLLEFDNTKAKELFRDNVGVGSWFSVLRQASHDFTPEGRIAWVDVEGIPFKFWSGKTFKKIATKWGELLDCIGFRGYRSYRMDTEFFEDEEDDDLSERGIHQAVTEVNDENPSLKYPLGFTPSVEKNGSKSKDDQVQNISDNQLNGDNESVHQVEHEDNRNSDGAKTNSIGSRKFKMSEIPRTGGSILSVMEEIMKILGKDALGDVSKCYEYLCGKTLSCMVSKKRVKRAVWDCGTDKSPGPDGFTFGFYRHFWSTIENDVFEAINVLGDIVNEVQSAFISERQILDGPFILNEIMQWCRRRKKQSLIFKVDFEKAYDSKDAMYEDDKSTNLVVVDLHMCVLEVDEDGKIFKLARMDHQGLEYGRYGVSKVLDTAYRGFLGVGTTFDIFQNILFPYGLNTAYWSFLDTAYWILFPSWSLVSAGTDTPYLP</sequence>
<keyword evidence="3" id="KW-1185">Reference proteome</keyword>
<accession>A0ABQ5AJQ8</accession>
<feature type="compositionally biased region" description="Basic and acidic residues" evidence="1">
    <location>
        <begin position="154"/>
        <end position="168"/>
    </location>
</feature>
<dbReference type="PANTHER" id="PTHR46890">
    <property type="entry name" value="NON-LTR RETROLELEMENT REVERSE TRANSCRIPTASE-LIKE PROTEIN-RELATED"/>
    <property type="match status" value="1"/>
</dbReference>
<dbReference type="PANTHER" id="PTHR46890:SF50">
    <property type="entry name" value="RNA-DIRECTED DNA POLYMERASE, EUKARYOTA, REVERSE TRANSCRIPTASE ZINC-BINDING DOMAIN PROTEIN-RELATED"/>
    <property type="match status" value="1"/>
</dbReference>
<organism evidence="2 3">
    <name type="scientific">Tanacetum coccineum</name>
    <dbReference type="NCBI Taxonomy" id="301880"/>
    <lineage>
        <taxon>Eukaryota</taxon>
        <taxon>Viridiplantae</taxon>
        <taxon>Streptophyta</taxon>
        <taxon>Embryophyta</taxon>
        <taxon>Tracheophyta</taxon>
        <taxon>Spermatophyta</taxon>
        <taxon>Magnoliopsida</taxon>
        <taxon>eudicotyledons</taxon>
        <taxon>Gunneridae</taxon>
        <taxon>Pentapetalae</taxon>
        <taxon>asterids</taxon>
        <taxon>campanulids</taxon>
        <taxon>Asterales</taxon>
        <taxon>Asteraceae</taxon>
        <taxon>Asteroideae</taxon>
        <taxon>Anthemideae</taxon>
        <taxon>Anthemidinae</taxon>
        <taxon>Tanacetum</taxon>
    </lineage>
</organism>
<evidence type="ECO:0000256" key="1">
    <source>
        <dbReference type="SAM" id="MobiDB-lite"/>
    </source>
</evidence>
<reference evidence="2" key="1">
    <citation type="journal article" date="2022" name="Int. J. Mol. Sci.">
        <title>Draft Genome of Tanacetum Coccineum: Genomic Comparison of Closely Related Tanacetum-Family Plants.</title>
        <authorList>
            <person name="Yamashiro T."/>
            <person name="Shiraishi A."/>
            <person name="Nakayama K."/>
            <person name="Satake H."/>
        </authorList>
    </citation>
    <scope>NUCLEOTIDE SEQUENCE</scope>
</reference>
<evidence type="ECO:0000313" key="3">
    <source>
        <dbReference type="Proteomes" id="UP001151760"/>
    </source>
</evidence>
<evidence type="ECO:0008006" key="4">
    <source>
        <dbReference type="Google" id="ProtNLM"/>
    </source>
</evidence>
<protein>
    <recommendedName>
        <fullName evidence="4">RNA-directed DNA polymerase, eukaryota, reverse transcriptase zinc-binding domain protein</fullName>
    </recommendedName>
</protein>